<keyword evidence="3" id="KW-1185">Reference proteome</keyword>
<evidence type="ECO:0008006" key="4">
    <source>
        <dbReference type="Google" id="ProtNLM"/>
    </source>
</evidence>
<feature type="signal peptide" evidence="1">
    <location>
        <begin position="1"/>
        <end position="21"/>
    </location>
</feature>
<dbReference type="OrthoDB" id="6845000at2"/>
<gene>
    <name evidence="2" type="ORF">IMCC3135_13445</name>
</gene>
<dbReference type="KEGG" id="gai:IMCC3135_13445"/>
<dbReference type="SUPFAM" id="SSF49265">
    <property type="entry name" value="Fibronectin type III"/>
    <property type="match status" value="1"/>
</dbReference>
<organism evidence="2 3">
    <name type="scientific">Granulosicoccus antarcticus IMCC3135</name>
    <dbReference type="NCBI Taxonomy" id="1192854"/>
    <lineage>
        <taxon>Bacteria</taxon>
        <taxon>Pseudomonadati</taxon>
        <taxon>Pseudomonadota</taxon>
        <taxon>Gammaproteobacteria</taxon>
        <taxon>Chromatiales</taxon>
        <taxon>Granulosicoccaceae</taxon>
        <taxon>Granulosicoccus</taxon>
    </lineage>
</organism>
<dbReference type="Proteomes" id="UP000250079">
    <property type="component" value="Chromosome"/>
</dbReference>
<evidence type="ECO:0000256" key="1">
    <source>
        <dbReference type="SAM" id="SignalP"/>
    </source>
</evidence>
<dbReference type="InterPro" id="IPR013783">
    <property type="entry name" value="Ig-like_fold"/>
</dbReference>
<proteinExistence type="predicted"/>
<dbReference type="Gene3D" id="2.60.40.10">
    <property type="entry name" value="Immunoglobulins"/>
    <property type="match status" value="1"/>
</dbReference>
<dbReference type="InterPro" id="IPR036116">
    <property type="entry name" value="FN3_sf"/>
</dbReference>
<name>A0A2Z2P056_9GAMM</name>
<accession>A0A2Z2P056</accession>
<evidence type="ECO:0000313" key="3">
    <source>
        <dbReference type="Proteomes" id="UP000250079"/>
    </source>
</evidence>
<keyword evidence="1" id="KW-0732">Signal</keyword>
<feature type="chain" id="PRO_5016243979" description="Fibronectin type-III domain-containing protein" evidence="1">
    <location>
        <begin position="22"/>
        <end position="531"/>
    </location>
</feature>
<sequence length="531" mass="57995">MRIPFVLLVTTLASVTTGAWANLTTPDVDGSELSWSSLTASTINIHRGDGSYVESLPGSATSWTAPEAGEYYLVAADEGDWRDWPRSDAVTVQDGSTSGAPMPFVNFIELAWPAVSALSINVHQGDGTFIESLAGDATNWQPEQFGDYFLVATNDGLWQNWPRSETITISNPGAPEDVITGLRSDVYSQTAAEVFWDRLPGSGISYRVSKGAESVTETNGTSWFSDDFTAGSTTIIRVQAIYADGTESASRSVPIITPGEAQALPFPTISRDNHEALLAEVLGLYFGRQYREQLSDLANNTMSELRSLVNQDFSASNPYACINGGEALFEGPFTIEFDDCRIDDAVYHGNFNVHEYYGDTDRVSSSGMTITSDLNTEFQFSGSLDGAIHPTPGFYSAVDMNISVITPDSELQLQNANLEYTFAHLMHSTPFLNTSFSGSFDLRSQITNNELIHVNTPSSFNHNQLLSDSTDWNYSSGILNISAEDGSQLILNAGTGDDDTVNIQLVNGTEVEEFQQSWLPEWTVWQHVLGR</sequence>
<dbReference type="EMBL" id="CP018632">
    <property type="protein sequence ID" value="ASJ72774.1"/>
    <property type="molecule type" value="Genomic_DNA"/>
</dbReference>
<evidence type="ECO:0000313" key="2">
    <source>
        <dbReference type="EMBL" id="ASJ72774.1"/>
    </source>
</evidence>
<reference evidence="2 3" key="1">
    <citation type="submission" date="2016-12" db="EMBL/GenBank/DDBJ databases">
        <authorList>
            <person name="Song W.-J."/>
            <person name="Kurnit D.M."/>
        </authorList>
    </citation>
    <scope>NUCLEOTIDE SEQUENCE [LARGE SCALE GENOMIC DNA]</scope>
    <source>
        <strain evidence="2 3">IMCC3135</strain>
    </source>
</reference>
<dbReference type="RefSeq" id="WP_088918058.1">
    <property type="nucleotide sequence ID" value="NZ_CP018632.1"/>
</dbReference>
<protein>
    <recommendedName>
        <fullName evidence="4">Fibronectin type-III domain-containing protein</fullName>
    </recommendedName>
</protein>
<dbReference type="AlphaFoldDB" id="A0A2Z2P056"/>